<proteinExistence type="predicted"/>
<dbReference type="Proteomes" id="UP001153269">
    <property type="component" value="Unassembled WGS sequence"/>
</dbReference>
<reference evidence="2" key="1">
    <citation type="submission" date="2020-03" db="EMBL/GenBank/DDBJ databases">
        <authorList>
            <person name="Weist P."/>
        </authorList>
    </citation>
    <scope>NUCLEOTIDE SEQUENCE</scope>
</reference>
<feature type="region of interest" description="Disordered" evidence="1">
    <location>
        <begin position="124"/>
        <end position="215"/>
    </location>
</feature>
<name>A0A9N7TJN3_PLEPL</name>
<keyword evidence="3" id="KW-1185">Reference proteome</keyword>
<protein>
    <submittedName>
        <fullName evidence="2">Uncharacterized protein</fullName>
    </submittedName>
</protein>
<evidence type="ECO:0000256" key="1">
    <source>
        <dbReference type="SAM" id="MobiDB-lite"/>
    </source>
</evidence>
<sequence length="215" mass="23418">MTDRPQALCGKAMIPSSTRCSCPPEHAAGEDVLPSDPRLHRALSLLVFHIIDSCSDIDRRCAGGWNPPQQAAAKACGEDLLNNRGIFFLPYGDGGADETEDKGDMRETVTGRIELVREMGISEHKRSIPRSRDADKYLRGPVSLSSPGRMNPLSRVSDTYAKNNNSSSKSARTQQEIFQVRDTFIKTGNFPEHSGEGVAPGESRSPDVNECDVGT</sequence>
<accession>A0A9N7TJN3</accession>
<organism evidence="2 3">
    <name type="scientific">Pleuronectes platessa</name>
    <name type="common">European plaice</name>
    <dbReference type="NCBI Taxonomy" id="8262"/>
    <lineage>
        <taxon>Eukaryota</taxon>
        <taxon>Metazoa</taxon>
        <taxon>Chordata</taxon>
        <taxon>Craniata</taxon>
        <taxon>Vertebrata</taxon>
        <taxon>Euteleostomi</taxon>
        <taxon>Actinopterygii</taxon>
        <taxon>Neopterygii</taxon>
        <taxon>Teleostei</taxon>
        <taxon>Neoteleostei</taxon>
        <taxon>Acanthomorphata</taxon>
        <taxon>Carangaria</taxon>
        <taxon>Pleuronectiformes</taxon>
        <taxon>Pleuronectoidei</taxon>
        <taxon>Pleuronectidae</taxon>
        <taxon>Pleuronectes</taxon>
    </lineage>
</organism>
<dbReference type="AlphaFoldDB" id="A0A9N7TJN3"/>
<evidence type="ECO:0000313" key="2">
    <source>
        <dbReference type="EMBL" id="CAB1413213.1"/>
    </source>
</evidence>
<dbReference type="EMBL" id="CADEAL010000044">
    <property type="protein sequence ID" value="CAB1413213.1"/>
    <property type="molecule type" value="Genomic_DNA"/>
</dbReference>
<comment type="caution">
    <text evidence="2">The sequence shown here is derived from an EMBL/GenBank/DDBJ whole genome shotgun (WGS) entry which is preliminary data.</text>
</comment>
<evidence type="ECO:0000313" key="3">
    <source>
        <dbReference type="Proteomes" id="UP001153269"/>
    </source>
</evidence>
<gene>
    <name evidence="2" type="ORF">PLEPLA_LOCUS913</name>
</gene>
<feature type="compositionally biased region" description="Polar residues" evidence="1">
    <location>
        <begin position="143"/>
        <end position="161"/>
    </location>
</feature>
<feature type="compositionally biased region" description="Basic and acidic residues" evidence="1">
    <location>
        <begin position="124"/>
        <end position="138"/>
    </location>
</feature>